<keyword evidence="4" id="KW-1185">Reference proteome</keyword>
<evidence type="ECO:0000313" key="4">
    <source>
        <dbReference type="Proteomes" id="UP000018208"/>
    </source>
</evidence>
<proteinExistence type="predicted"/>
<dbReference type="GeneID" id="94302131"/>
<evidence type="ECO:0000256" key="1">
    <source>
        <dbReference type="SAM" id="Phobius"/>
    </source>
</evidence>
<keyword evidence="2" id="KW-0732">Signal</keyword>
<keyword evidence="1" id="KW-0472">Membrane</keyword>
<comment type="caution">
    <text evidence="3">The sequence shown here is derived from an EMBL/GenBank/DDBJ whole genome shotgun (WGS) entry which is preliminary data.</text>
</comment>
<organism evidence="3 4">
    <name type="scientific">Spironucleus salmonicida</name>
    <dbReference type="NCBI Taxonomy" id="348837"/>
    <lineage>
        <taxon>Eukaryota</taxon>
        <taxon>Metamonada</taxon>
        <taxon>Diplomonadida</taxon>
        <taxon>Hexamitidae</taxon>
        <taxon>Hexamitinae</taxon>
        <taxon>Spironucleus</taxon>
    </lineage>
</organism>
<feature type="transmembrane region" description="Helical" evidence="1">
    <location>
        <begin position="480"/>
        <end position="504"/>
    </location>
</feature>
<protein>
    <recommendedName>
        <fullName evidence="5">Transmembrane protein</fullName>
    </recommendedName>
</protein>
<dbReference type="AlphaFoldDB" id="A0A9P8LLA2"/>
<name>A0A9P8LLA2_9EUKA</name>
<dbReference type="RefSeq" id="XP_067760906.1">
    <property type="nucleotide sequence ID" value="XM_067911884.1"/>
</dbReference>
<sequence length="530" mass="61066">MDNNSQIAKMIIILNLFLQNFQACYDQQTYIQLDLQKEIINVFLSSTNDSRCIFPDGIMGVLQFPDDKMDVTQIFNEFNYQTTNTLVFKCTNCVRYDSASDISLVIDSIGTSTELSVGAIQNLRFDQIQCQNVSILIGSTNQIVTANFKCFQLAGADSFKEAIIQLYESSELILEFESGVVSIDSDNIVVTFQNSELYQVLINTVYSIVVNIKGSISKLYFETQLSIQHQAFEHQINIFDEINFVLYEDQVAFNPTYNKDRLIELQTWIQAESINEFLMTVTIQYQNKVYVLKVIENIDNMLKMNRLQCNMVVDSENCQDLMNIMSTLDVNYVKAFLTIQYLQNKKVVNAAAFQVTHNYLSCFKDVSVNIQNSVIKIHFLTLGSFCIFATSADTNFITYGYLTKQDVELNQNQQLIAQFQIENYNSTQLTLDIPIDTETYNTAIATVLLHPYQYRLRIQTGSYFQSILISQFEVDMPPNIWLSIIFLCSYCMFMIVFSILLVVFETMLKGKFLSKFKINKQFKKLDVEDF</sequence>
<evidence type="ECO:0008006" key="5">
    <source>
        <dbReference type="Google" id="ProtNLM"/>
    </source>
</evidence>
<reference evidence="3 4" key="1">
    <citation type="journal article" date="2014" name="PLoS Genet.">
        <title>The Genome of Spironucleus salmonicida Highlights a Fish Pathogen Adapted to Fluctuating Environments.</title>
        <authorList>
            <person name="Xu F."/>
            <person name="Jerlstrom-Hultqvist J."/>
            <person name="Einarsson E."/>
            <person name="Astvaldsson A."/>
            <person name="Svard S.G."/>
            <person name="Andersson J.O."/>
        </authorList>
    </citation>
    <scope>NUCLEOTIDE SEQUENCE [LARGE SCALE GENOMIC DNA]</scope>
    <source>
        <strain evidence="3 4">ATCC 50377</strain>
    </source>
</reference>
<gene>
    <name evidence="3" type="ORF">SS50377_28108</name>
</gene>
<feature type="signal peptide" evidence="2">
    <location>
        <begin position="1"/>
        <end position="23"/>
    </location>
</feature>
<keyword evidence="1" id="KW-1133">Transmembrane helix</keyword>
<dbReference type="EMBL" id="AUWU02000008">
    <property type="protein sequence ID" value="KAH0570133.1"/>
    <property type="molecule type" value="Genomic_DNA"/>
</dbReference>
<dbReference type="Proteomes" id="UP000018208">
    <property type="component" value="Unassembled WGS sequence"/>
</dbReference>
<keyword evidence="1" id="KW-0812">Transmembrane</keyword>
<evidence type="ECO:0000313" key="3">
    <source>
        <dbReference type="EMBL" id="KAH0570133.1"/>
    </source>
</evidence>
<accession>A0A9P8LLA2</accession>
<dbReference type="KEGG" id="ssao:94302131"/>
<evidence type="ECO:0000256" key="2">
    <source>
        <dbReference type="SAM" id="SignalP"/>
    </source>
</evidence>
<feature type="chain" id="PRO_5040192996" description="Transmembrane protein" evidence="2">
    <location>
        <begin position="24"/>
        <end position="530"/>
    </location>
</feature>